<evidence type="ECO:0000313" key="1">
    <source>
        <dbReference type="EMBL" id="JAE12543.1"/>
    </source>
</evidence>
<proteinExistence type="predicted"/>
<reference evidence="1" key="1">
    <citation type="submission" date="2014-09" db="EMBL/GenBank/DDBJ databases">
        <authorList>
            <person name="Magalhaes I.L.F."/>
            <person name="Oliveira U."/>
            <person name="Santos F.R."/>
            <person name="Vidigal T.H.D.A."/>
            <person name="Brescovit A.D."/>
            <person name="Santos A.J."/>
        </authorList>
    </citation>
    <scope>NUCLEOTIDE SEQUENCE</scope>
    <source>
        <tissue evidence="1">Shoot tissue taken approximately 20 cm above the soil surface</tissue>
    </source>
</reference>
<sequence length="22" mass="2598">MHKLEIVSFYFTAKIDPNDISE</sequence>
<accession>A0A0A9FW43</accession>
<organism evidence="1">
    <name type="scientific">Arundo donax</name>
    <name type="common">Giant reed</name>
    <name type="synonym">Donax arundinaceus</name>
    <dbReference type="NCBI Taxonomy" id="35708"/>
    <lineage>
        <taxon>Eukaryota</taxon>
        <taxon>Viridiplantae</taxon>
        <taxon>Streptophyta</taxon>
        <taxon>Embryophyta</taxon>
        <taxon>Tracheophyta</taxon>
        <taxon>Spermatophyta</taxon>
        <taxon>Magnoliopsida</taxon>
        <taxon>Liliopsida</taxon>
        <taxon>Poales</taxon>
        <taxon>Poaceae</taxon>
        <taxon>PACMAD clade</taxon>
        <taxon>Arundinoideae</taxon>
        <taxon>Arundineae</taxon>
        <taxon>Arundo</taxon>
    </lineage>
</organism>
<dbReference type="AlphaFoldDB" id="A0A0A9FW43"/>
<name>A0A0A9FW43_ARUDO</name>
<protein>
    <submittedName>
        <fullName evidence="1">Uncharacterized protein</fullName>
    </submittedName>
</protein>
<reference evidence="1" key="2">
    <citation type="journal article" date="2015" name="Data Brief">
        <title>Shoot transcriptome of the giant reed, Arundo donax.</title>
        <authorList>
            <person name="Barrero R.A."/>
            <person name="Guerrero F.D."/>
            <person name="Moolhuijzen P."/>
            <person name="Goolsby J.A."/>
            <person name="Tidwell J."/>
            <person name="Bellgard S.E."/>
            <person name="Bellgard M.I."/>
        </authorList>
    </citation>
    <scope>NUCLEOTIDE SEQUENCE</scope>
    <source>
        <tissue evidence="1">Shoot tissue taken approximately 20 cm above the soil surface</tissue>
    </source>
</reference>
<dbReference type="EMBL" id="GBRH01185353">
    <property type="protein sequence ID" value="JAE12543.1"/>
    <property type="molecule type" value="Transcribed_RNA"/>
</dbReference>